<comment type="caution">
    <text evidence="1">The sequence shown here is derived from an EMBL/GenBank/DDBJ whole genome shotgun (WGS) entry which is preliminary data.</text>
</comment>
<keyword evidence="2" id="KW-1185">Reference proteome</keyword>
<proteinExistence type="predicted"/>
<reference evidence="1" key="1">
    <citation type="submission" date="2021-06" db="EMBL/GenBank/DDBJ databases">
        <authorList>
            <person name="Kallberg Y."/>
            <person name="Tangrot J."/>
            <person name="Rosling A."/>
        </authorList>
    </citation>
    <scope>NUCLEOTIDE SEQUENCE</scope>
    <source>
        <strain evidence="1">IL203A</strain>
    </source>
</reference>
<evidence type="ECO:0000313" key="2">
    <source>
        <dbReference type="Proteomes" id="UP000789702"/>
    </source>
</evidence>
<feature type="non-terminal residue" evidence="1">
    <location>
        <position position="1"/>
    </location>
</feature>
<dbReference type="EMBL" id="CAJVPU010008073">
    <property type="protein sequence ID" value="CAG8579756.1"/>
    <property type="molecule type" value="Genomic_DNA"/>
</dbReference>
<dbReference type="Proteomes" id="UP000789702">
    <property type="component" value="Unassembled WGS sequence"/>
</dbReference>
<accession>A0ACA9MA44</accession>
<protein>
    <submittedName>
        <fullName evidence="1">407_t:CDS:1</fullName>
    </submittedName>
</protein>
<gene>
    <name evidence="1" type="ORF">DHETER_LOCUS6417</name>
</gene>
<sequence length="296" mass="33560">QKGISNTKNFYHQNNGVIPIIRNYTNHFPFAPVISNLTFINSCPSVNNGLISFRGLSTKSRFMTSLPTPNNRTKDLIALSGAILTFLIFQPTMHLVISGALAFGAYKLVKGSLNYIWPPVRSIRPIHPLYPQMSQIENTFWKHIYSSIHGITSEIKRSQEVIYEIYSSSISKIHVACNNDSEIRFLFGDYDSSTIRFSDPQTVISETLAVSDSRGNYQKMHGVTIEYIATGTNGESAFVKATGYLDNNDEVMFKEIRLLWPHTGREINIPLQDTNNFEDNKYGPNVMEAEYRDIKE</sequence>
<name>A0ACA9MA44_9GLOM</name>
<evidence type="ECO:0000313" key="1">
    <source>
        <dbReference type="EMBL" id="CAG8579756.1"/>
    </source>
</evidence>
<organism evidence="1 2">
    <name type="scientific">Dentiscutata heterogama</name>
    <dbReference type="NCBI Taxonomy" id="1316150"/>
    <lineage>
        <taxon>Eukaryota</taxon>
        <taxon>Fungi</taxon>
        <taxon>Fungi incertae sedis</taxon>
        <taxon>Mucoromycota</taxon>
        <taxon>Glomeromycotina</taxon>
        <taxon>Glomeromycetes</taxon>
        <taxon>Diversisporales</taxon>
        <taxon>Gigasporaceae</taxon>
        <taxon>Dentiscutata</taxon>
    </lineage>
</organism>